<protein>
    <submittedName>
        <fullName evidence="2">Uncharacterized protein</fullName>
    </submittedName>
</protein>
<reference evidence="2" key="1">
    <citation type="submission" date="2021-01" db="EMBL/GenBank/DDBJ databases">
        <title>A chromosome-scale assembly of European eel, Anguilla anguilla.</title>
        <authorList>
            <person name="Henkel C."/>
            <person name="Jong-Raadsen S.A."/>
            <person name="Dufour S."/>
            <person name="Weltzien F.-A."/>
            <person name="Palstra A.P."/>
            <person name="Pelster B."/>
            <person name="Spaink H.P."/>
            <person name="Van Den Thillart G.E."/>
            <person name="Jansen H."/>
            <person name="Zahm M."/>
            <person name="Klopp C."/>
            <person name="Cedric C."/>
            <person name="Louis A."/>
            <person name="Berthelot C."/>
            <person name="Parey E."/>
            <person name="Roest Crollius H."/>
            <person name="Montfort J."/>
            <person name="Robinson-Rechavi M."/>
            <person name="Bucao C."/>
            <person name="Bouchez O."/>
            <person name="Gislard M."/>
            <person name="Lluch J."/>
            <person name="Milhes M."/>
            <person name="Lampietro C."/>
            <person name="Lopez Roques C."/>
            <person name="Donnadieu C."/>
            <person name="Braasch I."/>
            <person name="Desvignes T."/>
            <person name="Postlethwait J."/>
            <person name="Bobe J."/>
            <person name="Guiguen Y."/>
            <person name="Dirks R."/>
        </authorList>
    </citation>
    <scope>NUCLEOTIDE SEQUENCE</scope>
    <source>
        <strain evidence="2">Tag_6206</strain>
        <tissue evidence="2">Liver</tissue>
    </source>
</reference>
<keyword evidence="3" id="KW-1185">Reference proteome</keyword>
<evidence type="ECO:0000256" key="1">
    <source>
        <dbReference type="SAM" id="MobiDB-lite"/>
    </source>
</evidence>
<comment type="caution">
    <text evidence="2">The sequence shown here is derived from an EMBL/GenBank/DDBJ whole genome shotgun (WGS) entry which is preliminary data.</text>
</comment>
<proteinExistence type="predicted"/>
<accession>A0A9D3MAR2</accession>
<gene>
    <name evidence="2" type="ORF">ANANG_G00165480</name>
</gene>
<organism evidence="2 3">
    <name type="scientific">Anguilla anguilla</name>
    <name type="common">European freshwater eel</name>
    <name type="synonym">Muraena anguilla</name>
    <dbReference type="NCBI Taxonomy" id="7936"/>
    <lineage>
        <taxon>Eukaryota</taxon>
        <taxon>Metazoa</taxon>
        <taxon>Chordata</taxon>
        <taxon>Craniata</taxon>
        <taxon>Vertebrata</taxon>
        <taxon>Euteleostomi</taxon>
        <taxon>Actinopterygii</taxon>
        <taxon>Neopterygii</taxon>
        <taxon>Teleostei</taxon>
        <taxon>Anguilliformes</taxon>
        <taxon>Anguillidae</taxon>
        <taxon>Anguilla</taxon>
    </lineage>
</organism>
<name>A0A9D3MAR2_ANGAN</name>
<feature type="region of interest" description="Disordered" evidence="1">
    <location>
        <begin position="26"/>
        <end position="86"/>
    </location>
</feature>
<dbReference type="AlphaFoldDB" id="A0A9D3MAR2"/>
<sequence>MAVGSTVTFQCEAKGEPPARHLLAKRGEPEPTVLLPEAPAGAQPLLRVADGRPHHRGRPARRQRLLQLPGRQHRGQHHHQGPAGGL</sequence>
<evidence type="ECO:0000313" key="3">
    <source>
        <dbReference type="Proteomes" id="UP001044222"/>
    </source>
</evidence>
<dbReference type="Proteomes" id="UP001044222">
    <property type="component" value="Chromosome 8"/>
</dbReference>
<evidence type="ECO:0000313" key="2">
    <source>
        <dbReference type="EMBL" id="KAG5844716.1"/>
    </source>
</evidence>
<feature type="compositionally biased region" description="Basic residues" evidence="1">
    <location>
        <begin position="71"/>
        <end position="80"/>
    </location>
</feature>
<feature type="compositionally biased region" description="Basic residues" evidence="1">
    <location>
        <begin position="53"/>
        <end position="64"/>
    </location>
</feature>
<dbReference type="EMBL" id="JAFIRN010000008">
    <property type="protein sequence ID" value="KAG5844716.1"/>
    <property type="molecule type" value="Genomic_DNA"/>
</dbReference>